<dbReference type="AlphaFoldDB" id="A0A0A1U3E2"/>
<dbReference type="EC" id="3.2.1.17" evidence="3"/>
<dbReference type="GO" id="GO:0042742">
    <property type="term" value="P:defense response to bacterium"/>
    <property type="evidence" value="ECO:0007669"/>
    <property type="project" value="UniProtKB-KW"/>
</dbReference>
<dbReference type="GO" id="GO:0007165">
    <property type="term" value="P:signal transduction"/>
    <property type="evidence" value="ECO:0007669"/>
    <property type="project" value="TreeGrafter"/>
</dbReference>
<feature type="chain" id="PRO_5001990750" description="lysozyme" evidence="9">
    <location>
        <begin position="17"/>
        <end position="211"/>
    </location>
</feature>
<reference evidence="10 11" key="1">
    <citation type="submission" date="2012-10" db="EMBL/GenBank/DDBJ databases">
        <authorList>
            <person name="Zafar N."/>
            <person name="Inman J."/>
            <person name="Hall N."/>
            <person name="Lorenzi H."/>
            <person name="Caler E."/>
        </authorList>
    </citation>
    <scope>NUCLEOTIDE SEQUENCE [LARGE SCALE GENOMIC DNA]</scope>
    <source>
        <strain evidence="10 11">IP1</strain>
    </source>
</reference>
<dbReference type="PANTHER" id="PTHR23208">
    <property type="entry name" value="LYSOZYME PROTEIN"/>
    <property type="match status" value="1"/>
</dbReference>
<evidence type="ECO:0000256" key="5">
    <source>
        <dbReference type="ARBA" id="ARBA00022638"/>
    </source>
</evidence>
<evidence type="ECO:0000256" key="3">
    <source>
        <dbReference type="ARBA" id="ARBA00012732"/>
    </source>
</evidence>
<dbReference type="OrthoDB" id="2251794at2759"/>
<dbReference type="EMBL" id="KB206716">
    <property type="protein sequence ID" value="ELP88659.1"/>
    <property type="molecule type" value="Genomic_DNA"/>
</dbReference>
<dbReference type="Gene3D" id="3.20.20.80">
    <property type="entry name" value="Glycosidases"/>
    <property type="match status" value="1"/>
</dbReference>
<evidence type="ECO:0000256" key="8">
    <source>
        <dbReference type="ARBA" id="ARBA00023295"/>
    </source>
</evidence>
<dbReference type="InterPro" id="IPR017853">
    <property type="entry name" value="GH"/>
</dbReference>
<dbReference type="VEuPathDB" id="AmoebaDB:EIN_352860"/>
<comment type="similarity">
    <text evidence="2">Belongs to the glycosyl hydrolase 25 family.</text>
</comment>
<gene>
    <name evidence="10" type="ORF">EIN_352860</name>
</gene>
<protein>
    <recommendedName>
        <fullName evidence="3">lysozyme</fullName>
        <ecNumber evidence="3">3.2.1.17</ecNumber>
    </recommendedName>
</protein>
<feature type="signal peptide" evidence="9">
    <location>
        <begin position="1"/>
        <end position="16"/>
    </location>
</feature>
<dbReference type="PROSITE" id="PS51904">
    <property type="entry name" value="GLYCOSYL_HYDROL_F25_2"/>
    <property type="match status" value="1"/>
</dbReference>
<evidence type="ECO:0000256" key="7">
    <source>
        <dbReference type="ARBA" id="ARBA00022801"/>
    </source>
</evidence>
<evidence type="ECO:0000256" key="9">
    <source>
        <dbReference type="SAM" id="SignalP"/>
    </source>
</evidence>
<proteinExistence type="inferred from homology"/>
<dbReference type="KEGG" id="eiv:EIN_352860"/>
<keyword evidence="7 10" id="KW-0378">Hydrolase</keyword>
<dbReference type="CDD" id="cd06416">
    <property type="entry name" value="GH25_Lys1-like"/>
    <property type="match status" value="1"/>
</dbReference>
<dbReference type="InterPro" id="IPR051595">
    <property type="entry name" value="GH25_Enzymes"/>
</dbReference>
<comment type="catalytic activity">
    <reaction evidence="1">
        <text>Hydrolysis of (1-&gt;4)-beta-linkages between N-acetylmuramic acid and N-acetyl-D-glucosamine residues in a peptidoglycan and between N-acetyl-D-glucosamine residues in chitodextrins.</text>
        <dbReference type="EC" id="3.2.1.17"/>
    </reaction>
</comment>
<evidence type="ECO:0000313" key="10">
    <source>
        <dbReference type="EMBL" id="ELP88659.1"/>
    </source>
</evidence>
<name>A0A0A1U3E2_ENTIV</name>
<dbReference type="GO" id="GO:0016998">
    <property type="term" value="P:cell wall macromolecule catabolic process"/>
    <property type="evidence" value="ECO:0007669"/>
    <property type="project" value="InterPro"/>
</dbReference>
<dbReference type="FunFam" id="3.20.20.80:FF:000101">
    <property type="entry name" value="Lysozyme, putative"/>
    <property type="match status" value="1"/>
</dbReference>
<dbReference type="Proteomes" id="UP000014680">
    <property type="component" value="Unassembled WGS sequence"/>
</dbReference>
<dbReference type="GO" id="GO:0003796">
    <property type="term" value="F:lysozyme activity"/>
    <property type="evidence" value="ECO:0007669"/>
    <property type="project" value="UniProtKB-EC"/>
</dbReference>
<dbReference type="GeneID" id="14887636"/>
<keyword evidence="8 10" id="KW-0326">Glycosidase</keyword>
<accession>A0A0A1U3E2</accession>
<dbReference type="Pfam" id="PF01183">
    <property type="entry name" value="Glyco_hydro_25"/>
    <property type="match status" value="1"/>
</dbReference>
<keyword evidence="11" id="KW-1185">Reference proteome</keyword>
<evidence type="ECO:0000256" key="2">
    <source>
        <dbReference type="ARBA" id="ARBA00010646"/>
    </source>
</evidence>
<evidence type="ECO:0000256" key="6">
    <source>
        <dbReference type="ARBA" id="ARBA00022729"/>
    </source>
</evidence>
<dbReference type="GO" id="GO:0009253">
    <property type="term" value="P:peptidoglycan catabolic process"/>
    <property type="evidence" value="ECO:0007669"/>
    <property type="project" value="InterPro"/>
</dbReference>
<keyword evidence="6 9" id="KW-0732">Signal</keyword>
<sequence>MLAFLLFVAVSNASKGIDVSQSTSTSSFSCLRTNGFTSIVIVRAWRSSGTFDTNCVQTLKNAASAGFTAKTSDVYFFPCVSCGDAAGQVKTFWSKVESNSLKVERVWFDIEGTWTSSTTSFNRNFFDAMINEARAIGIKYGIYASKNGWTSILGSYTFKYASDIPLWYAHYDNKASFSDWSSYGGWSAPTMKQYLGDVATCSANVDYNYKA</sequence>
<dbReference type="RefSeq" id="XP_004255430.1">
    <property type="nucleotide sequence ID" value="XM_004255382.1"/>
</dbReference>
<dbReference type="GO" id="GO:0031640">
    <property type="term" value="P:killing of cells of another organism"/>
    <property type="evidence" value="ECO:0007669"/>
    <property type="project" value="UniProtKB-KW"/>
</dbReference>
<dbReference type="SUPFAM" id="SSF51445">
    <property type="entry name" value="(Trans)glycosidases"/>
    <property type="match status" value="1"/>
</dbReference>
<evidence type="ECO:0000313" key="11">
    <source>
        <dbReference type="Proteomes" id="UP000014680"/>
    </source>
</evidence>
<keyword evidence="4" id="KW-0929">Antimicrobial</keyword>
<dbReference type="PANTHER" id="PTHR23208:SF36">
    <property type="entry name" value="LYSOZYME-RELATED"/>
    <property type="match status" value="1"/>
</dbReference>
<organism evidence="10 11">
    <name type="scientific">Entamoeba invadens IP1</name>
    <dbReference type="NCBI Taxonomy" id="370355"/>
    <lineage>
        <taxon>Eukaryota</taxon>
        <taxon>Amoebozoa</taxon>
        <taxon>Evosea</taxon>
        <taxon>Archamoebae</taxon>
        <taxon>Mastigamoebida</taxon>
        <taxon>Entamoebidae</taxon>
        <taxon>Entamoeba</taxon>
    </lineage>
</organism>
<evidence type="ECO:0000256" key="4">
    <source>
        <dbReference type="ARBA" id="ARBA00022529"/>
    </source>
</evidence>
<evidence type="ECO:0000256" key="1">
    <source>
        <dbReference type="ARBA" id="ARBA00000632"/>
    </source>
</evidence>
<keyword evidence="5" id="KW-0081">Bacteriolytic enzyme</keyword>
<dbReference type="OMA" id="WSSPAMK"/>
<dbReference type="InterPro" id="IPR002053">
    <property type="entry name" value="Glyco_hydro_25"/>
</dbReference>